<sequence length="111" mass="11457">MLTSTLIFSLLGLTLATPTLHPLPLHRRQDANLQPFTGAIGGEAATPVVNSGNADRPFQVGQDTFVNIAAALQRSCDQQFNRCANAANGGGGGSVAACQTQKGMSFVGKSL</sequence>
<proteinExistence type="predicted"/>
<comment type="caution">
    <text evidence="2">The sequence shown here is derived from an EMBL/GenBank/DDBJ whole genome shotgun (WGS) entry which is preliminary data.</text>
</comment>
<reference evidence="2 3" key="1">
    <citation type="submission" date="2015-06" db="EMBL/GenBank/DDBJ databases">
        <title>Draft genome of the ant-associated black yeast Phialophora attae CBS 131958.</title>
        <authorList>
            <person name="Moreno L.F."/>
            <person name="Stielow B.J."/>
            <person name="de Hoog S."/>
            <person name="Vicente V.A."/>
            <person name="Weiss V.A."/>
            <person name="de Vries M."/>
            <person name="Cruz L.M."/>
            <person name="Souza E.M."/>
        </authorList>
    </citation>
    <scope>NUCLEOTIDE SEQUENCE [LARGE SCALE GENOMIC DNA]</scope>
    <source>
        <strain evidence="2 3">CBS 131958</strain>
    </source>
</reference>
<evidence type="ECO:0000313" key="3">
    <source>
        <dbReference type="Proteomes" id="UP000038010"/>
    </source>
</evidence>
<protein>
    <submittedName>
        <fullName evidence="2">Uncharacterized protein</fullName>
    </submittedName>
</protein>
<name>A0A0N1H1J7_9EURO</name>
<gene>
    <name evidence="2" type="ORF">AB675_9431</name>
</gene>
<dbReference type="RefSeq" id="XP_017994658.1">
    <property type="nucleotide sequence ID" value="XM_018149963.1"/>
</dbReference>
<evidence type="ECO:0000313" key="2">
    <source>
        <dbReference type="EMBL" id="KPI34695.1"/>
    </source>
</evidence>
<feature type="signal peptide" evidence="1">
    <location>
        <begin position="1"/>
        <end position="16"/>
    </location>
</feature>
<evidence type="ECO:0000256" key="1">
    <source>
        <dbReference type="SAM" id="SignalP"/>
    </source>
</evidence>
<dbReference type="OrthoDB" id="2153847at2759"/>
<dbReference type="EMBL" id="LFJN01000052">
    <property type="protein sequence ID" value="KPI34695.1"/>
    <property type="molecule type" value="Genomic_DNA"/>
</dbReference>
<dbReference type="Proteomes" id="UP000038010">
    <property type="component" value="Unassembled WGS sequence"/>
</dbReference>
<keyword evidence="1" id="KW-0732">Signal</keyword>
<accession>A0A0N1H1J7</accession>
<dbReference type="VEuPathDB" id="FungiDB:AB675_9431"/>
<organism evidence="2 3">
    <name type="scientific">Cyphellophora attinorum</name>
    <dbReference type="NCBI Taxonomy" id="1664694"/>
    <lineage>
        <taxon>Eukaryota</taxon>
        <taxon>Fungi</taxon>
        <taxon>Dikarya</taxon>
        <taxon>Ascomycota</taxon>
        <taxon>Pezizomycotina</taxon>
        <taxon>Eurotiomycetes</taxon>
        <taxon>Chaetothyriomycetidae</taxon>
        <taxon>Chaetothyriales</taxon>
        <taxon>Cyphellophoraceae</taxon>
        <taxon>Cyphellophora</taxon>
    </lineage>
</organism>
<dbReference type="GeneID" id="28741843"/>
<dbReference type="AlphaFoldDB" id="A0A0N1H1J7"/>
<dbReference type="STRING" id="1664694.A0A0N1H1J7"/>
<feature type="chain" id="PRO_5005872984" evidence="1">
    <location>
        <begin position="17"/>
        <end position="111"/>
    </location>
</feature>
<keyword evidence="3" id="KW-1185">Reference proteome</keyword>